<evidence type="ECO:0000259" key="4">
    <source>
        <dbReference type="Pfam" id="PF02638"/>
    </source>
</evidence>
<dbReference type="EMBL" id="BMLB01000001">
    <property type="protein sequence ID" value="GGK60461.1"/>
    <property type="molecule type" value="Genomic_DNA"/>
</dbReference>
<feature type="chain" id="PRO_5045118442" evidence="3">
    <location>
        <begin position="29"/>
        <end position="534"/>
    </location>
</feature>
<comment type="caution">
    <text evidence="5">The sequence shown here is derived from an EMBL/GenBank/DDBJ whole genome shotgun (WGS) entry which is preliminary data.</text>
</comment>
<reference evidence="6" key="1">
    <citation type="journal article" date="2019" name="Int. J. Syst. Evol. Microbiol.">
        <title>The Global Catalogue of Microorganisms (GCM) 10K type strain sequencing project: providing services to taxonomists for standard genome sequencing and annotation.</title>
        <authorList>
            <consortium name="The Broad Institute Genomics Platform"/>
            <consortium name="The Broad Institute Genome Sequencing Center for Infectious Disease"/>
            <person name="Wu L."/>
            <person name="Ma J."/>
        </authorList>
    </citation>
    <scope>NUCLEOTIDE SEQUENCE [LARGE SCALE GENOMIC DNA]</scope>
    <source>
        <strain evidence="6">CGMCC 1.5362</strain>
    </source>
</reference>
<dbReference type="Proteomes" id="UP000662111">
    <property type="component" value="Unassembled WGS sequence"/>
</dbReference>
<dbReference type="PANTHER" id="PTHR43405">
    <property type="entry name" value="GLYCOSYL HYDROLASE DIGH"/>
    <property type="match status" value="1"/>
</dbReference>
<evidence type="ECO:0000313" key="6">
    <source>
        <dbReference type="Proteomes" id="UP000662111"/>
    </source>
</evidence>
<dbReference type="SUPFAM" id="SSF51445">
    <property type="entry name" value="(Trans)glycosidases"/>
    <property type="match status" value="1"/>
</dbReference>
<dbReference type="PROSITE" id="PS51318">
    <property type="entry name" value="TAT"/>
    <property type="match status" value="1"/>
</dbReference>
<evidence type="ECO:0000256" key="2">
    <source>
        <dbReference type="SAM" id="MobiDB-lite"/>
    </source>
</evidence>
<organism evidence="5 6">
    <name type="scientific">Ornithinimicrobium pekingense</name>
    <dbReference type="NCBI Taxonomy" id="384677"/>
    <lineage>
        <taxon>Bacteria</taxon>
        <taxon>Bacillati</taxon>
        <taxon>Actinomycetota</taxon>
        <taxon>Actinomycetes</taxon>
        <taxon>Micrococcales</taxon>
        <taxon>Ornithinimicrobiaceae</taxon>
        <taxon>Ornithinimicrobium</taxon>
    </lineage>
</organism>
<dbReference type="InterPro" id="IPR006311">
    <property type="entry name" value="TAT_signal"/>
</dbReference>
<keyword evidence="1 3" id="KW-0732">Signal</keyword>
<dbReference type="Gene3D" id="3.20.20.80">
    <property type="entry name" value="Glycosidases"/>
    <property type="match status" value="1"/>
</dbReference>
<evidence type="ECO:0000313" key="5">
    <source>
        <dbReference type="EMBL" id="GGK60461.1"/>
    </source>
</evidence>
<dbReference type="InterPro" id="IPR003790">
    <property type="entry name" value="GHL10"/>
</dbReference>
<dbReference type="GO" id="GO:0016787">
    <property type="term" value="F:hydrolase activity"/>
    <property type="evidence" value="ECO:0007669"/>
    <property type="project" value="UniProtKB-KW"/>
</dbReference>
<keyword evidence="6" id="KW-1185">Reference proteome</keyword>
<dbReference type="InterPro" id="IPR052177">
    <property type="entry name" value="Divisome_Glycosyl_Hydrolase"/>
</dbReference>
<protein>
    <submittedName>
        <fullName evidence="5">Glycosyl hydrolase</fullName>
    </submittedName>
</protein>
<sequence length="534" mass="57913">MTRIPLSRTATLVAAAALGLGAAATGHAAPGPAAPPGASPTCVPEATHPLHEMRGTWIASVANIDWPSRPGLSPQEAQAELTAWYDDAAAAGLNSVFVQVRPTADTFWPSDLEPSSHWITGEQGADFGGWDPMAFAVDEAHRRGLDFHAWFNPYRITLTGTDPSVLAEDHPARQHPEWVVEYGGKLYYDPGVPAAREHTEAVIMEAVERYDIDGVHFDDYFYPYPVVGEEFPDAETFATYGEGYDDIGDWRRDNVTTLIQNLDTRIQATKPWVSFGVSPFGVWRNSSTDPEGSATTAGAQTYDDLYADTKLWTEQGMVDYILPQVYWAIGFAPAAYDVLVPWWDEVAEGSDTALWIGQATYKVGTSTQSPEWADPEEMVRHLDLNEDYANVTGDVYFSAKDVRANRLDHWSLLQAEHYPRPALPPVTDAGSAPTAVAPLGVSVEAVDGGTEVRWNQRGPAADSAVYRVRGVDAPGRSGHVDACAAVEADNLVAVVGHGTTTWVDPDGRPGDVYVVTTLADDNTQSAPSRPSRSL</sequence>
<dbReference type="RefSeq" id="WP_022922946.1">
    <property type="nucleotide sequence ID" value="NZ_BMLB01000001.1"/>
</dbReference>
<feature type="region of interest" description="Disordered" evidence="2">
    <location>
        <begin position="25"/>
        <end position="46"/>
    </location>
</feature>
<keyword evidence="5" id="KW-0378">Hydrolase</keyword>
<dbReference type="PANTHER" id="PTHR43405:SF1">
    <property type="entry name" value="GLYCOSYL HYDROLASE DIGH"/>
    <property type="match status" value="1"/>
</dbReference>
<gene>
    <name evidence="5" type="ORF">GCM10011509_06020</name>
</gene>
<name>A0ABQ2F4S3_9MICO</name>
<feature type="domain" description="Glycosyl hydrolase-like 10" evidence="4">
    <location>
        <begin position="52"/>
        <end position="374"/>
    </location>
</feature>
<feature type="signal peptide" evidence="3">
    <location>
        <begin position="1"/>
        <end position="28"/>
    </location>
</feature>
<evidence type="ECO:0000256" key="1">
    <source>
        <dbReference type="ARBA" id="ARBA00022729"/>
    </source>
</evidence>
<dbReference type="Pfam" id="PF02638">
    <property type="entry name" value="GHL10"/>
    <property type="match status" value="1"/>
</dbReference>
<accession>A0ABQ2F4S3</accession>
<proteinExistence type="predicted"/>
<dbReference type="InterPro" id="IPR017853">
    <property type="entry name" value="GH"/>
</dbReference>
<evidence type="ECO:0000256" key="3">
    <source>
        <dbReference type="SAM" id="SignalP"/>
    </source>
</evidence>